<organism evidence="4 6">
    <name type="scientific">Hibiscus sabdariffa</name>
    <name type="common">roselle</name>
    <dbReference type="NCBI Taxonomy" id="183260"/>
    <lineage>
        <taxon>Eukaryota</taxon>
        <taxon>Viridiplantae</taxon>
        <taxon>Streptophyta</taxon>
        <taxon>Embryophyta</taxon>
        <taxon>Tracheophyta</taxon>
        <taxon>Spermatophyta</taxon>
        <taxon>Magnoliopsida</taxon>
        <taxon>eudicotyledons</taxon>
        <taxon>Gunneridae</taxon>
        <taxon>Pentapetalae</taxon>
        <taxon>rosids</taxon>
        <taxon>malvids</taxon>
        <taxon>Malvales</taxon>
        <taxon>Malvaceae</taxon>
        <taxon>Malvoideae</taxon>
        <taxon>Hibiscus</taxon>
    </lineage>
</organism>
<keyword evidence="2" id="KW-0812">Transmembrane</keyword>
<dbReference type="EMBL" id="JBBPBN010000003">
    <property type="protein sequence ID" value="KAK9043277.1"/>
    <property type="molecule type" value="Genomic_DNA"/>
</dbReference>
<evidence type="ECO:0000313" key="6">
    <source>
        <dbReference type="Proteomes" id="UP001396334"/>
    </source>
</evidence>
<dbReference type="PANTHER" id="PTHR36721">
    <property type="entry name" value="PROLINE-RICH FAMILY PROTEIN"/>
    <property type="match status" value="1"/>
</dbReference>
<reference evidence="4 6" key="1">
    <citation type="journal article" date="2024" name="G3 (Bethesda)">
        <title>Genome assembly of Hibiscus sabdariffa L. provides insights into metabolisms of medicinal natural products.</title>
        <authorList>
            <person name="Kim T."/>
        </authorList>
    </citation>
    <scope>NUCLEOTIDE SEQUENCE [LARGE SCALE GENOMIC DNA]</scope>
    <source>
        <strain evidence="4">TK-2024</strain>
        <tissue evidence="4">Old leaves</tissue>
    </source>
</reference>
<feature type="compositionally biased region" description="Pro residues" evidence="1">
    <location>
        <begin position="77"/>
        <end position="88"/>
    </location>
</feature>
<accession>A0ABR2U0W3</accession>
<sequence>MTKLCSLTLSLFLLLQLSFAADSPAPPPSLGGDLPPHLAPTPLMEYPDSPPAISPSSDASPPAPLAPSPSDLGEGSPLPPTSPSPSPSPDEASDINHSNIDADVGKENTGGGEGMSGGKKAGIVVAVVVAACLVGVGGLVYKKRQDNIRRSQYGNAARAELL</sequence>
<gene>
    <name evidence="4" type="ORF">V6N11_071623</name>
    <name evidence="5" type="ORF">V6N11_071624</name>
</gene>
<keyword evidence="2" id="KW-0472">Membrane</keyword>
<feature type="signal peptide" evidence="3">
    <location>
        <begin position="1"/>
        <end position="20"/>
    </location>
</feature>
<proteinExistence type="predicted"/>
<evidence type="ECO:0000313" key="5">
    <source>
        <dbReference type="EMBL" id="KAK9043278.1"/>
    </source>
</evidence>
<name>A0ABR2U0W3_9ROSI</name>
<dbReference type="Proteomes" id="UP001396334">
    <property type="component" value="Unassembled WGS sequence"/>
</dbReference>
<comment type="caution">
    <text evidence="4">The sequence shown here is derived from an EMBL/GenBank/DDBJ whole genome shotgun (WGS) entry which is preliminary data.</text>
</comment>
<dbReference type="PANTHER" id="PTHR36721:SF8">
    <property type="entry name" value="EARLY NODULIN-20-LIKE"/>
    <property type="match status" value="1"/>
</dbReference>
<protein>
    <submittedName>
        <fullName evidence="4">Uncharacterized protein</fullName>
    </submittedName>
</protein>
<evidence type="ECO:0000313" key="4">
    <source>
        <dbReference type="EMBL" id="KAK9043277.1"/>
    </source>
</evidence>
<feature type="transmembrane region" description="Helical" evidence="2">
    <location>
        <begin position="121"/>
        <end position="141"/>
    </location>
</feature>
<keyword evidence="6" id="KW-1185">Reference proteome</keyword>
<evidence type="ECO:0000256" key="1">
    <source>
        <dbReference type="SAM" id="MobiDB-lite"/>
    </source>
</evidence>
<evidence type="ECO:0000256" key="3">
    <source>
        <dbReference type="SAM" id="SignalP"/>
    </source>
</evidence>
<feature type="chain" id="PRO_5045031681" evidence="3">
    <location>
        <begin position="21"/>
        <end position="162"/>
    </location>
</feature>
<dbReference type="EMBL" id="JBBPBN010000003">
    <property type="protein sequence ID" value="KAK9043278.1"/>
    <property type="molecule type" value="Genomic_DNA"/>
</dbReference>
<evidence type="ECO:0000256" key="2">
    <source>
        <dbReference type="SAM" id="Phobius"/>
    </source>
</evidence>
<feature type="region of interest" description="Disordered" evidence="1">
    <location>
        <begin position="24"/>
        <end position="116"/>
    </location>
</feature>
<keyword evidence="3" id="KW-0732">Signal</keyword>
<keyword evidence="2" id="KW-1133">Transmembrane helix</keyword>